<proteinExistence type="predicted"/>
<dbReference type="PATRIC" id="fig|80854.5.peg.1524"/>
<keyword evidence="6" id="KW-1185">Reference proteome</keyword>
<dbReference type="OrthoDB" id="9782160at2"/>
<dbReference type="GeneID" id="61294750"/>
<evidence type="ECO:0000313" key="6">
    <source>
        <dbReference type="Proteomes" id="UP000182660"/>
    </source>
</evidence>
<protein>
    <submittedName>
        <fullName evidence="4 5">Flavoprotein monooxygenase acting on aromatic compound</fullName>
    </submittedName>
</protein>
<keyword evidence="1" id="KW-0560">Oxidoreductase</keyword>
<dbReference type="HOGENOM" id="CLU_050988_0_0_6"/>
<sequence>MKIGILGGGIGGLSTAIALKQAGFEVDVYERHSRPSEIGAGIVCWPNASFVLDQLGVLSQVAKVAGSLNYMHRFSSHGEPLGSLDITQLNQLMAYPSYSILRKDLMAILTQRTLELDINIHYQHDVTSLSNNDNNKVCVQFTNGKNIEPDIIIGADGRMNSFARKYVNGNNDPVYQGVVNWIGVFECKDEIFTDLSVSDYVGVGERFGIVPVSKTKAYWAGCVVSKNIDEVNPDLYKSELCSLFASWPDPIMKIIDETPLSRINKIYVHDHNPIKIWHKNNVILLGDAAHSALPTSGQGACQALEDAWHFVHCLKENVNDISKVFKQFTKLRSAKTSKITMGGRQVASSIFNQEQGFCKQRNLASKNMDHKSTVIGIAKLWTNGLPINV</sequence>
<dbReference type="PANTHER" id="PTHR13789">
    <property type="entry name" value="MONOOXYGENASE"/>
    <property type="match status" value="1"/>
</dbReference>
<dbReference type="Proteomes" id="UP000183794">
    <property type="component" value="Unassembled WGS sequence"/>
</dbReference>
<dbReference type="STRING" id="80854.MVIS_1436"/>
<organism evidence="5 7">
    <name type="scientific">Moritella viscosa</name>
    <dbReference type="NCBI Taxonomy" id="80854"/>
    <lineage>
        <taxon>Bacteria</taxon>
        <taxon>Pseudomonadati</taxon>
        <taxon>Pseudomonadota</taxon>
        <taxon>Gammaproteobacteria</taxon>
        <taxon>Alteromonadales</taxon>
        <taxon>Moritellaceae</taxon>
        <taxon>Moritella</taxon>
    </lineage>
</organism>
<evidence type="ECO:0000313" key="7">
    <source>
        <dbReference type="Proteomes" id="UP000183794"/>
    </source>
</evidence>
<keyword evidence="2 5" id="KW-0503">Monooxygenase</keyword>
<evidence type="ECO:0000313" key="5">
    <source>
        <dbReference type="EMBL" id="SGY89330.1"/>
    </source>
</evidence>
<dbReference type="PRINTS" id="PR00420">
    <property type="entry name" value="RNGMNOXGNASE"/>
</dbReference>
<dbReference type="InterPro" id="IPR002938">
    <property type="entry name" value="FAD-bd"/>
</dbReference>
<dbReference type="GO" id="GO:0071949">
    <property type="term" value="F:FAD binding"/>
    <property type="evidence" value="ECO:0007669"/>
    <property type="project" value="InterPro"/>
</dbReference>
<reference evidence="5 7" key="2">
    <citation type="submission" date="2016-11" db="EMBL/GenBank/DDBJ databases">
        <authorList>
            <person name="Jaros S."/>
            <person name="Januszkiewicz K."/>
            <person name="Wedrychowicz H."/>
        </authorList>
    </citation>
    <scope>NUCLEOTIDE SEQUENCE [LARGE SCALE GENOMIC DNA]</scope>
    <source>
        <strain evidence="5">NVI 5450</strain>
    </source>
</reference>
<dbReference type="AlphaFoldDB" id="A0A090K6P9"/>
<dbReference type="Proteomes" id="UP000182660">
    <property type="component" value="Unassembled WGS sequence"/>
</dbReference>
<dbReference type="PANTHER" id="PTHR13789:SF309">
    <property type="entry name" value="PUTATIVE (AFU_ORTHOLOGUE AFUA_6G14510)-RELATED"/>
    <property type="match status" value="1"/>
</dbReference>
<dbReference type="RefSeq" id="WP_045109761.1">
    <property type="nucleotide sequence ID" value="NZ_CAWQZC010000050.1"/>
</dbReference>
<gene>
    <name evidence="4" type="ORF">MT2528_1011</name>
    <name evidence="5" type="ORF">NVI5450_0983</name>
</gene>
<dbReference type="KEGG" id="mvs:MVIS_1436"/>
<dbReference type="GO" id="GO:0004497">
    <property type="term" value="F:monooxygenase activity"/>
    <property type="evidence" value="ECO:0007669"/>
    <property type="project" value="UniProtKB-KW"/>
</dbReference>
<accession>A0A090K6P9</accession>
<dbReference type="InterPro" id="IPR036188">
    <property type="entry name" value="FAD/NAD-bd_sf"/>
</dbReference>
<dbReference type="Pfam" id="PF01494">
    <property type="entry name" value="FAD_binding_3"/>
    <property type="match status" value="1"/>
</dbReference>
<evidence type="ECO:0000256" key="2">
    <source>
        <dbReference type="ARBA" id="ARBA00023033"/>
    </source>
</evidence>
<feature type="domain" description="FAD-binding" evidence="3">
    <location>
        <begin position="3"/>
        <end position="316"/>
    </location>
</feature>
<reference evidence="4 6" key="1">
    <citation type="submission" date="2016-11" db="EMBL/GenBank/DDBJ databases">
        <authorList>
            <person name="Klemetsen T."/>
        </authorList>
    </citation>
    <scope>NUCLEOTIDE SEQUENCE [LARGE SCALE GENOMIC DNA]</scope>
    <source>
        <strain evidence="4">MT 2528</strain>
    </source>
</reference>
<evidence type="ECO:0000313" key="4">
    <source>
        <dbReference type="EMBL" id="SGY86297.1"/>
    </source>
</evidence>
<name>A0A090K6P9_9GAMM</name>
<dbReference type="Gene3D" id="3.50.50.60">
    <property type="entry name" value="FAD/NAD(P)-binding domain"/>
    <property type="match status" value="1"/>
</dbReference>
<dbReference type="SUPFAM" id="SSF51905">
    <property type="entry name" value="FAD/NAD(P)-binding domain"/>
    <property type="match status" value="1"/>
</dbReference>
<dbReference type="InterPro" id="IPR050493">
    <property type="entry name" value="FAD-dep_Monooxygenase_BioMet"/>
</dbReference>
<dbReference type="EMBL" id="FPLD01000035">
    <property type="protein sequence ID" value="SGY89330.1"/>
    <property type="molecule type" value="Genomic_DNA"/>
</dbReference>
<evidence type="ECO:0000256" key="1">
    <source>
        <dbReference type="ARBA" id="ARBA00023002"/>
    </source>
</evidence>
<dbReference type="EMBL" id="FPLJ01000030">
    <property type="protein sequence ID" value="SGY86297.1"/>
    <property type="molecule type" value="Genomic_DNA"/>
</dbReference>
<evidence type="ECO:0000259" key="3">
    <source>
        <dbReference type="Pfam" id="PF01494"/>
    </source>
</evidence>